<evidence type="ECO:0000256" key="1">
    <source>
        <dbReference type="SAM" id="Phobius"/>
    </source>
</evidence>
<feature type="transmembrane region" description="Helical" evidence="1">
    <location>
        <begin position="168"/>
        <end position="189"/>
    </location>
</feature>
<dbReference type="Proteomes" id="UP001301388">
    <property type="component" value="Unassembled WGS sequence"/>
</dbReference>
<evidence type="ECO:0000313" key="3">
    <source>
        <dbReference type="Proteomes" id="UP001301388"/>
    </source>
</evidence>
<protein>
    <submittedName>
        <fullName evidence="2">DUF6709 family protein</fullName>
    </submittedName>
</protein>
<dbReference type="RefSeq" id="WP_323259652.1">
    <property type="nucleotide sequence ID" value="NZ_JAYGIE010000006.1"/>
</dbReference>
<organism evidence="2 3">
    <name type="scientific">Pseudanabaena galeata UHCC 0370</name>
    <dbReference type="NCBI Taxonomy" id="3110310"/>
    <lineage>
        <taxon>Bacteria</taxon>
        <taxon>Bacillati</taxon>
        <taxon>Cyanobacteriota</taxon>
        <taxon>Cyanophyceae</taxon>
        <taxon>Pseudanabaenales</taxon>
        <taxon>Pseudanabaenaceae</taxon>
        <taxon>Pseudanabaena</taxon>
    </lineage>
</organism>
<accession>A0ABU5TEN6</accession>
<name>A0ABU5TEN6_9CYAN</name>
<sequence>MFNTIIGKQVLRKSRNLLISNGILMAILLGIAGWQYRYLYNFALGPFPVDAKNLEDIKTLDDSLQQYITVKGNAIDDTGVQQITKRVRRSTGQTISQSVSAKYQTLQLDKRILLVKAGVSGTSTQVTGGLSDISSEIKSRIVTPIESQDSSLKGAFLPFMIDTGDYRAVGYFALLIAIPLSIFSIWQIVSALRWRSDLGNHPIRKRLAKLGDWQTLIQEIDVEASAGINTVTIGGNQLTRSWLLQLLNTDIKAIKLDQLVWAYKKVTSTKYGKIYSAVLYDRQGEEYGCPCPNEADVELLLKELFNRFPYLILGYSDELRKMWKRERQKMIDSVDQSRQAAL</sequence>
<keyword evidence="1" id="KW-0472">Membrane</keyword>
<evidence type="ECO:0000313" key="2">
    <source>
        <dbReference type="EMBL" id="MEA5476523.1"/>
    </source>
</evidence>
<dbReference type="Pfam" id="PF20456">
    <property type="entry name" value="DUF6709"/>
    <property type="match status" value="1"/>
</dbReference>
<reference evidence="2 3" key="1">
    <citation type="submission" date="2023-12" db="EMBL/GenBank/DDBJ databases">
        <title>Baltic Sea Cyanobacteria.</title>
        <authorList>
            <person name="Delbaje E."/>
            <person name="Fewer D.P."/>
            <person name="Shishido T.K."/>
        </authorList>
    </citation>
    <scope>NUCLEOTIDE SEQUENCE [LARGE SCALE GENOMIC DNA]</scope>
    <source>
        <strain evidence="2 3">UHCC 0370</strain>
    </source>
</reference>
<dbReference type="InterPro" id="IPR046555">
    <property type="entry name" value="DUF6709"/>
</dbReference>
<feature type="transmembrane region" description="Helical" evidence="1">
    <location>
        <begin position="17"/>
        <end position="36"/>
    </location>
</feature>
<gene>
    <name evidence="2" type="ORF">VB774_02720</name>
</gene>
<comment type="caution">
    <text evidence="2">The sequence shown here is derived from an EMBL/GenBank/DDBJ whole genome shotgun (WGS) entry which is preliminary data.</text>
</comment>
<keyword evidence="1" id="KW-1133">Transmembrane helix</keyword>
<proteinExistence type="predicted"/>
<keyword evidence="1" id="KW-0812">Transmembrane</keyword>
<dbReference type="EMBL" id="JAYGIE010000006">
    <property type="protein sequence ID" value="MEA5476523.1"/>
    <property type="molecule type" value="Genomic_DNA"/>
</dbReference>
<keyword evidence="3" id="KW-1185">Reference proteome</keyword>